<evidence type="ECO:0008006" key="3">
    <source>
        <dbReference type="Google" id="ProtNLM"/>
    </source>
</evidence>
<dbReference type="OrthoDB" id="2231510at2"/>
<keyword evidence="2" id="KW-1185">Reference proteome</keyword>
<protein>
    <recommendedName>
        <fullName evidence="3">Phage protein</fullName>
    </recommendedName>
</protein>
<dbReference type="eggNOG" id="ENOG5032Y3I">
    <property type="taxonomic scope" value="Bacteria"/>
</dbReference>
<evidence type="ECO:0000313" key="1">
    <source>
        <dbReference type="EMBL" id="EKB56570.1"/>
    </source>
</evidence>
<organism evidence="1 2">
    <name type="scientific">Bergeyella zoohelcum ATCC 43767</name>
    <dbReference type="NCBI Taxonomy" id="883096"/>
    <lineage>
        <taxon>Bacteria</taxon>
        <taxon>Pseudomonadati</taxon>
        <taxon>Bacteroidota</taxon>
        <taxon>Flavobacteriia</taxon>
        <taxon>Flavobacteriales</taxon>
        <taxon>Weeksellaceae</taxon>
        <taxon>Bergeyella</taxon>
    </lineage>
</organism>
<dbReference type="HOGENOM" id="CLU_175514_1_1_10"/>
<evidence type="ECO:0000313" key="2">
    <source>
        <dbReference type="Proteomes" id="UP000006085"/>
    </source>
</evidence>
<dbReference type="RefSeq" id="WP_002663415.1">
    <property type="nucleotide sequence ID" value="NZ_JH932293.1"/>
</dbReference>
<accession>K1LIN3</accession>
<sequence length="88" mass="9901">MARNKIEDLKNHLFAQLERLNDETISEEQMRSEIEKSKAIEGIAKQIIETERVTIDKAALMLKAVNDGFINNNIGCSVSNILGIEQKS</sequence>
<dbReference type="Proteomes" id="UP000006085">
    <property type="component" value="Unassembled WGS sequence"/>
</dbReference>
<proteinExistence type="predicted"/>
<dbReference type="EMBL" id="AGYA01000025">
    <property type="protein sequence ID" value="EKB56570.1"/>
    <property type="molecule type" value="Genomic_DNA"/>
</dbReference>
<dbReference type="STRING" id="883096.HMPREF9699_01299"/>
<name>K1LIN3_9FLAO</name>
<reference evidence="1 2" key="1">
    <citation type="submission" date="2012-07" db="EMBL/GenBank/DDBJ databases">
        <title>The Genome Sequence of Bergeyella zoohelcum ATCC 43767.</title>
        <authorList>
            <consortium name="The Broad Institute Genome Sequencing Platform"/>
            <person name="Earl A."/>
            <person name="Ward D."/>
            <person name="Feldgarden M."/>
            <person name="Gevers D."/>
            <person name="Huys G."/>
            <person name="Walker B."/>
            <person name="Young S.K."/>
            <person name="Zeng Q."/>
            <person name="Gargeya S."/>
            <person name="Fitzgerald M."/>
            <person name="Haas B."/>
            <person name="Abouelleil A."/>
            <person name="Alvarado L."/>
            <person name="Arachchi H.M."/>
            <person name="Berlin A.M."/>
            <person name="Chapman S.B."/>
            <person name="Goldberg J."/>
            <person name="Griggs A."/>
            <person name="Gujja S."/>
            <person name="Hansen M."/>
            <person name="Howarth C."/>
            <person name="Imamovic A."/>
            <person name="Larimer J."/>
            <person name="McCowen C."/>
            <person name="Montmayeur A."/>
            <person name="Murphy C."/>
            <person name="Neiman D."/>
            <person name="Pearson M."/>
            <person name="Priest M."/>
            <person name="Roberts A."/>
            <person name="Saif S."/>
            <person name="Shea T."/>
            <person name="Sisk P."/>
            <person name="Sykes S."/>
            <person name="Wortman J."/>
            <person name="Nusbaum C."/>
            <person name="Birren B."/>
        </authorList>
    </citation>
    <scope>NUCLEOTIDE SEQUENCE [LARGE SCALE GENOMIC DNA]</scope>
    <source>
        <strain evidence="1 2">ATCC 43767</strain>
    </source>
</reference>
<dbReference type="AlphaFoldDB" id="K1LIN3"/>
<gene>
    <name evidence="1" type="ORF">HMPREF9699_01299</name>
</gene>
<comment type="caution">
    <text evidence="1">The sequence shown here is derived from an EMBL/GenBank/DDBJ whole genome shotgun (WGS) entry which is preliminary data.</text>
</comment>